<dbReference type="PANTHER" id="PTHR47326">
    <property type="entry name" value="TRANSPOSABLE ELEMENT TC3 TRANSPOSASE-LIKE PROTEIN"/>
    <property type="match status" value="1"/>
</dbReference>
<dbReference type="InterPro" id="IPR036397">
    <property type="entry name" value="RNaseH_sf"/>
</dbReference>
<evidence type="ECO:0000313" key="2">
    <source>
        <dbReference type="EMBL" id="CAH2107738.1"/>
    </source>
</evidence>
<evidence type="ECO:0000313" key="3">
    <source>
        <dbReference type="Proteomes" id="UP001153954"/>
    </source>
</evidence>
<reference evidence="2" key="1">
    <citation type="submission" date="2022-03" db="EMBL/GenBank/DDBJ databases">
        <authorList>
            <person name="Tunstrom K."/>
        </authorList>
    </citation>
    <scope>NUCLEOTIDE SEQUENCE</scope>
</reference>
<proteinExistence type="predicted"/>
<feature type="domain" description="Tc1-like transposase DDE" evidence="1">
    <location>
        <begin position="56"/>
        <end position="206"/>
    </location>
</feature>
<protein>
    <recommendedName>
        <fullName evidence="1">Tc1-like transposase DDE domain-containing protein</fullName>
    </recommendedName>
</protein>
<keyword evidence="3" id="KW-1185">Reference proteome</keyword>
<dbReference type="GO" id="GO:0003676">
    <property type="term" value="F:nucleic acid binding"/>
    <property type="evidence" value="ECO:0007669"/>
    <property type="project" value="InterPro"/>
</dbReference>
<dbReference type="Proteomes" id="UP001153954">
    <property type="component" value="Unassembled WGS sequence"/>
</dbReference>
<dbReference type="Pfam" id="PF13358">
    <property type="entry name" value="DDE_3"/>
    <property type="match status" value="1"/>
</dbReference>
<name>A0AAU9VC47_EUPED</name>
<evidence type="ECO:0000259" key="1">
    <source>
        <dbReference type="Pfam" id="PF13358"/>
    </source>
</evidence>
<dbReference type="AlphaFoldDB" id="A0AAU9VC47"/>
<dbReference type="Gene3D" id="3.30.420.10">
    <property type="entry name" value="Ribonuclease H-like superfamily/Ribonuclease H"/>
    <property type="match status" value="1"/>
</dbReference>
<comment type="caution">
    <text evidence="2">The sequence shown here is derived from an EMBL/GenBank/DDBJ whole genome shotgun (WGS) entry which is preliminary data.</text>
</comment>
<gene>
    <name evidence="2" type="ORF">EEDITHA_LOCUS21739</name>
</gene>
<accession>A0AAU9VC47</accession>
<organism evidence="2 3">
    <name type="scientific">Euphydryas editha</name>
    <name type="common">Edith's checkerspot</name>
    <dbReference type="NCBI Taxonomy" id="104508"/>
    <lineage>
        <taxon>Eukaryota</taxon>
        <taxon>Metazoa</taxon>
        <taxon>Ecdysozoa</taxon>
        <taxon>Arthropoda</taxon>
        <taxon>Hexapoda</taxon>
        <taxon>Insecta</taxon>
        <taxon>Pterygota</taxon>
        <taxon>Neoptera</taxon>
        <taxon>Endopterygota</taxon>
        <taxon>Lepidoptera</taxon>
        <taxon>Glossata</taxon>
        <taxon>Ditrysia</taxon>
        <taxon>Papilionoidea</taxon>
        <taxon>Nymphalidae</taxon>
        <taxon>Nymphalinae</taxon>
        <taxon>Euphydryas</taxon>
    </lineage>
</organism>
<sequence>MCKLVYGRSGGGFSLLIYTVIARHAALNYSVDIELPGLASLEIVCHGLMKTGIGYLLFSDEARISLHGEDRRRRVLRRRGERFAEACFEEITPYGGGSVMFWAGINSMDRTELVFIENGTLTGHRYITEVLIPYAQPALTALGENSIFMDDNARAHRSGGVDAYMLEAGIRRLDWPARSPDLNPIEHIWDVLKRRVRSVQPAPQTIRELKNVITADWERIPQETIKDILTSMPRRMQAVISARGGHTQY</sequence>
<dbReference type="EMBL" id="CAKOGL010000030">
    <property type="protein sequence ID" value="CAH2107738.1"/>
    <property type="molecule type" value="Genomic_DNA"/>
</dbReference>
<dbReference type="PANTHER" id="PTHR47326:SF1">
    <property type="entry name" value="HTH PSQ-TYPE DOMAIN-CONTAINING PROTEIN"/>
    <property type="match status" value="1"/>
</dbReference>
<dbReference type="InterPro" id="IPR038717">
    <property type="entry name" value="Tc1-like_DDE_dom"/>
</dbReference>